<evidence type="ECO:0000313" key="3">
    <source>
        <dbReference type="Proteomes" id="UP001501759"/>
    </source>
</evidence>
<evidence type="ECO:0000313" key="2">
    <source>
        <dbReference type="EMBL" id="GAA4996637.1"/>
    </source>
</evidence>
<gene>
    <name evidence="2" type="ORF">GCM10023335_06650</name>
</gene>
<comment type="caution">
    <text evidence="2">The sequence shown here is derived from an EMBL/GenBank/DDBJ whole genome shotgun (WGS) entry which is preliminary data.</text>
</comment>
<dbReference type="SUPFAM" id="SSF63825">
    <property type="entry name" value="YWTD domain"/>
    <property type="match status" value="1"/>
</dbReference>
<dbReference type="Pfam" id="PF21311">
    <property type="entry name" value="Phage_RBD_prop"/>
    <property type="match status" value="1"/>
</dbReference>
<protein>
    <recommendedName>
        <fullName evidence="1">P68 RBP/TagC-like beta-propeller domain-containing protein</fullName>
    </recommendedName>
</protein>
<keyword evidence="3" id="KW-1185">Reference proteome</keyword>
<evidence type="ECO:0000259" key="1">
    <source>
        <dbReference type="Pfam" id="PF21311"/>
    </source>
</evidence>
<sequence length="299" mass="32672">MGDPRSDRTTVDEPVDLTTPSERWLWKKDTLREPTILQSFAFDEVNGHLYALQVTEGGGEAGDLCLTRLDEAGDRLGHMYLPGFGHGVSMGVQNASDGTVWIWTEADAVDGYGQGVTRFRFVDGATRTRAQVHVRRPVPGSTGNQPAVCMATRRIAVRHRVDGVPRYRVWDLDAFVAGDYTAHLADFPQTGAHPDPAVPFQGYALHGDHLYQLAGAAYDETADPPSGHGNTYVSRLDVRTGALMQRARTEAGYSLDHREPEGLAVRRAGGLRLCIGLASGERGARRFSVYCKPFAPPEP</sequence>
<proteinExistence type="predicted"/>
<accession>A0ABP9IFF0</accession>
<dbReference type="RefSeq" id="WP_345640900.1">
    <property type="nucleotide sequence ID" value="NZ_BAABKB010000002.1"/>
</dbReference>
<feature type="domain" description="P68 RBP/TagC-like beta-propeller" evidence="1">
    <location>
        <begin position="36"/>
        <end position="290"/>
    </location>
</feature>
<reference evidence="3" key="1">
    <citation type="journal article" date="2019" name="Int. J. Syst. Evol. Microbiol.">
        <title>The Global Catalogue of Microorganisms (GCM) 10K type strain sequencing project: providing services to taxonomists for standard genome sequencing and annotation.</title>
        <authorList>
            <consortium name="The Broad Institute Genomics Platform"/>
            <consortium name="The Broad Institute Genome Sequencing Center for Infectious Disease"/>
            <person name="Wu L."/>
            <person name="Ma J."/>
        </authorList>
    </citation>
    <scope>NUCLEOTIDE SEQUENCE [LARGE SCALE GENOMIC DNA]</scope>
    <source>
        <strain evidence="3">JCM 18409</strain>
    </source>
</reference>
<organism evidence="2 3">
    <name type="scientific">Streptomyces siamensis</name>
    <dbReference type="NCBI Taxonomy" id="1274986"/>
    <lineage>
        <taxon>Bacteria</taxon>
        <taxon>Bacillati</taxon>
        <taxon>Actinomycetota</taxon>
        <taxon>Actinomycetes</taxon>
        <taxon>Kitasatosporales</taxon>
        <taxon>Streptomycetaceae</taxon>
        <taxon>Streptomyces</taxon>
    </lineage>
</organism>
<dbReference type="EMBL" id="BAABKB010000002">
    <property type="protein sequence ID" value="GAA4996637.1"/>
    <property type="molecule type" value="Genomic_DNA"/>
</dbReference>
<dbReference type="InterPro" id="IPR048799">
    <property type="entry name" value="P68_RBP_TagC-like_beta-prop"/>
</dbReference>
<dbReference type="Proteomes" id="UP001501759">
    <property type="component" value="Unassembled WGS sequence"/>
</dbReference>
<name>A0ABP9IFF0_9ACTN</name>